<evidence type="ECO:0000256" key="1">
    <source>
        <dbReference type="ARBA" id="ARBA00006817"/>
    </source>
</evidence>
<reference evidence="5" key="1">
    <citation type="submission" date="2023-07" db="EMBL/GenBank/DDBJ databases">
        <title>Dyadobacter sp. nov 'subterranea' isolated from contaminted grondwater.</title>
        <authorList>
            <person name="Szabo I."/>
            <person name="Al-Omari J."/>
            <person name="Szerdahelyi S.G."/>
            <person name="Rado J."/>
        </authorList>
    </citation>
    <scope>NUCLEOTIDE SEQUENCE [LARGE SCALE GENOMIC DNA]</scope>
    <source>
        <strain evidence="5">UP-52</strain>
    </source>
</reference>
<accession>A0ABR9WD62</accession>
<gene>
    <name evidence="4" type="ORF">IEE83_16165</name>
</gene>
<proteinExistence type="inferred from homology"/>
<dbReference type="Gene3D" id="3.30.530.20">
    <property type="match status" value="1"/>
</dbReference>
<dbReference type="InterPro" id="IPR013538">
    <property type="entry name" value="ASHA1/2-like_C"/>
</dbReference>
<dbReference type="RefSeq" id="WP_194121555.1">
    <property type="nucleotide sequence ID" value="NZ_JACYGY010000001.1"/>
</dbReference>
<dbReference type="Proteomes" id="UP000634134">
    <property type="component" value="Unassembled WGS sequence"/>
</dbReference>
<dbReference type="InterPro" id="IPR023393">
    <property type="entry name" value="START-like_dom_sf"/>
</dbReference>
<dbReference type="CDD" id="cd07814">
    <property type="entry name" value="SRPBCC_CalC_Aha1-like"/>
    <property type="match status" value="1"/>
</dbReference>
<feature type="domain" description="Activator of Hsp90 ATPase homologue 1/2-like C-terminal" evidence="3">
    <location>
        <begin position="18"/>
        <end position="144"/>
    </location>
</feature>
<name>A0ABR9WD62_9BACT</name>
<evidence type="ECO:0000259" key="3">
    <source>
        <dbReference type="Pfam" id="PF08327"/>
    </source>
</evidence>
<protein>
    <submittedName>
        <fullName evidence="4">SRPBCC domain-containing protein</fullName>
    </submittedName>
</protein>
<comment type="caution">
    <text evidence="4">The sequence shown here is derived from an EMBL/GenBank/DDBJ whole genome shotgun (WGS) entry which is preliminary data.</text>
</comment>
<keyword evidence="5" id="KW-1185">Reference proteome</keyword>
<evidence type="ECO:0000256" key="2">
    <source>
        <dbReference type="SAM" id="MobiDB-lite"/>
    </source>
</evidence>
<feature type="region of interest" description="Disordered" evidence="2">
    <location>
        <begin position="143"/>
        <end position="179"/>
    </location>
</feature>
<sequence>MEIKENEYSIEFSQEFTVPAETLFEAWTTPEQLKKWWHPMQDSLTNVQNDLQADGEIIYEFEKNEFRVTGKYQQVDLNEKLIYSWDWDFSNDLPDEKYILTIGFENKENGSILRVKQEGLPGEEAALPHQDAWKTALESLKTFLDGSPSKNNSVESDEGMNDRSGGYNELPEQSKVGGA</sequence>
<organism evidence="4 5">
    <name type="scientific">Dyadobacter subterraneus</name>
    <dbReference type="NCBI Taxonomy" id="2773304"/>
    <lineage>
        <taxon>Bacteria</taxon>
        <taxon>Pseudomonadati</taxon>
        <taxon>Bacteroidota</taxon>
        <taxon>Cytophagia</taxon>
        <taxon>Cytophagales</taxon>
        <taxon>Spirosomataceae</taxon>
        <taxon>Dyadobacter</taxon>
    </lineage>
</organism>
<evidence type="ECO:0000313" key="5">
    <source>
        <dbReference type="Proteomes" id="UP000634134"/>
    </source>
</evidence>
<dbReference type="SUPFAM" id="SSF55961">
    <property type="entry name" value="Bet v1-like"/>
    <property type="match status" value="1"/>
</dbReference>
<comment type="similarity">
    <text evidence="1">Belongs to the AHA1 family.</text>
</comment>
<dbReference type="Pfam" id="PF08327">
    <property type="entry name" value="AHSA1"/>
    <property type="match status" value="1"/>
</dbReference>
<dbReference type="EMBL" id="JACYGY010000001">
    <property type="protein sequence ID" value="MBE9463422.1"/>
    <property type="molecule type" value="Genomic_DNA"/>
</dbReference>
<evidence type="ECO:0000313" key="4">
    <source>
        <dbReference type="EMBL" id="MBE9463422.1"/>
    </source>
</evidence>